<keyword evidence="3 12" id="KW-0812">Transmembrane</keyword>
<evidence type="ECO:0000256" key="10">
    <source>
        <dbReference type="ARBA" id="ARBA00044501"/>
    </source>
</evidence>
<feature type="transmembrane region" description="Helical" evidence="12">
    <location>
        <begin position="371"/>
        <end position="391"/>
    </location>
</feature>
<gene>
    <name evidence="14" type="primary">COX15</name>
    <name evidence="14" type="ORF">DERF_000409</name>
</gene>
<keyword evidence="8" id="KW-0350">Heme biosynthesis</keyword>
<evidence type="ECO:0000256" key="2">
    <source>
        <dbReference type="ARBA" id="ARBA00004141"/>
    </source>
</evidence>
<evidence type="ECO:0000256" key="12">
    <source>
        <dbReference type="SAM" id="Phobius"/>
    </source>
</evidence>
<feature type="transmembrane region" description="Helical" evidence="12">
    <location>
        <begin position="936"/>
        <end position="956"/>
    </location>
</feature>
<keyword evidence="5 12" id="KW-1133">Transmembrane helix</keyword>
<evidence type="ECO:0000256" key="1">
    <source>
        <dbReference type="ARBA" id="ARBA00001970"/>
    </source>
</evidence>
<dbReference type="GO" id="GO:0120547">
    <property type="term" value="F:heme A synthase activity"/>
    <property type="evidence" value="ECO:0007669"/>
    <property type="project" value="UniProtKB-EC"/>
</dbReference>
<evidence type="ECO:0000256" key="6">
    <source>
        <dbReference type="ARBA" id="ARBA00023002"/>
    </source>
</evidence>
<proteinExistence type="predicted"/>
<sequence length="1094" mass="126625">MMSTIFSRNFCSLIRHSLSVQTIRPLTLSHLRNSQKNIAWYHYIPKSSGHFQTLRNSLRKFSNTPELDAIQLRRNRIIGFWLLSCAGLTFVTICIGGITRLTESGLSMVDWHPFKELPPFNNDQWEQEFEKYKQYPEFKVKNKEITLDQFKRIWYMEYAHRMLGRTIGALYFIPAALFWSRNWLNKSTKIRVGIFGSLLAAQGLLGWYMVKSGLEEKEVYTHEPRVSQYRLAAHLGTAMVFYTLIFYNGLVNIWPDSLIKGTPAVTKQLISFKRLAAGSKLFIFATALSGAFVAGLDAGLVYNSWPKMADRWIPTDMLRQQPLWRNFFENPTCVQFVHRHLGEITALFVMGLWASSLKLKLPSKARIATNLLALAILTQVTLGITALLQYVPIEIASAHQANAMVTLSIALWLSKELRHDCRYALNEYFKNPFRHNWTMKMWDSNGHFPSGILVGTFFEPGNFDECLKIKSVDNNGIEGKYCIMEIKLPPVLDPKNPPLPSNMDNNGMKNWYESIRFIYDWQSLSGINNGICLPSSCSDVETNEIVAKVLIPVESSLRARIRFCQERKTQTINVPIRMGEKIIWTIFFVAIGTIMELFIKGIESNEGMLGILICFSLIENTRTLFRISRSKHHESTGEKTQFKFIHGLRVLSIYWVVLAHVLLFHPFTQYDDLVPPVHSLNTRFSIIQNVFAHFVVNAGLAVETFFFISGTLTVYTILTTTAERSNQSINIFTYIWLRWIRYDDHILIGLDHIMELHFIFHQSFTPPLLGATCLLLLWPRIGQGPLFHSDYIGFITEPCYQNWYLSFGYISNLFPSEKVCNVMHWYLSADFQLHILLYVVIYFFTIRRSLLSFVYSYIMIGLGFFIPIIIVLLGWGSAPNPSIFLHPNYRFPIEKVELFIFATWNHFIPYFVGALFGLWLVQRKHQNNQMSKWKRYLIWIILGPLFMMQPFGSYSFIDSDKPVDQPLISAIMFGLVRSIWSLGILWLCWQCVQQQGGIIQRFLESEIMQPFSRLSFSIYLVHIIPIWHYMYTIRQPVELSLFNLLFIGIGSGFISTLLAFFLYCTFERPYVRLLLLPIITTTTTTTILSSILLK</sequence>
<keyword evidence="15" id="KW-1185">Reference proteome</keyword>
<dbReference type="Pfam" id="PF02628">
    <property type="entry name" value="COX15-CtaA"/>
    <property type="match status" value="1"/>
</dbReference>
<evidence type="ECO:0000256" key="4">
    <source>
        <dbReference type="ARBA" id="ARBA00022723"/>
    </source>
</evidence>
<dbReference type="PANTHER" id="PTHR23289:SF2">
    <property type="entry name" value="CYTOCHROME C OXIDASE ASSEMBLY PROTEIN COX15 HOMOLOG"/>
    <property type="match status" value="1"/>
</dbReference>
<reference evidence="14" key="1">
    <citation type="submission" date="2013-05" db="EMBL/GenBank/DDBJ databases">
        <authorList>
            <person name="Yim A.K.Y."/>
            <person name="Chan T.F."/>
            <person name="Ji K.M."/>
            <person name="Liu X.Y."/>
            <person name="Zhou J.W."/>
            <person name="Li R.Q."/>
            <person name="Yang K.Y."/>
            <person name="Li J."/>
            <person name="Li M."/>
            <person name="Law P.T.W."/>
            <person name="Wu Y.L."/>
            <person name="Cai Z.L."/>
            <person name="Qin H."/>
            <person name="Bao Y."/>
            <person name="Leung R.K.K."/>
            <person name="Ng P.K.S."/>
            <person name="Zou J."/>
            <person name="Zhong X.J."/>
            <person name="Ran P.X."/>
            <person name="Zhong N.S."/>
            <person name="Liu Z.G."/>
            <person name="Tsui S.K.W."/>
        </authorList>
    </citation>
    <scope>NUCLEOTIDE SEQUENCE</scope>
    <source>
        <strain evidence="14">Derf</strain>
        <tissue evidence="14">Whole organism</tissue>
    </source>
</reference>
<feature type="transmembrane region" description="Helical" evidence="12">
    <location>
        <begin position="1042"/>
        <end position="1066"/>
    </location>
</feature>
<evidence type="ECO:0000256" key="3">
    <source>
        <dbReference type="ARBA" id="ARBA00022692"/>
    </source>
</evidence>
<keyword evidence="9 12" id="KW-0472">Membrane</keyword>
<feature type="transmembrane region" description="Helical" evidence="12">
    <location>
        <begin position="857"/>
        <end position="878"/>
    </location>
</feature>
<organism evidence="14 15">
    <name type="scientific">Dermatophagoides farinae</name>
    <name type="common">American house dust mite</name>
    <dbReference type="NCBI Taxonomy" id="6954"/>
    <lineage>
        <taxon>Eukaryota</taxon>
        <taxon>Metazoa</taxon>
        <taxon>Ecdysozoa</taxon>
        <taxon>Arthropoda</taxon>
        <taxon>Chelicerata</taxon>
        <taxon>Arachnida</taxon>
        <taxon>Acari</taxon>
        <taxon>Acariformes</taxon>
        <taxon>Sarcoptiformes</taxon>
        <taxon>Astigmata</taxon>
        <taxon>Psoroptidia</taxon>
        <taxon>Analgoidea</taxon>
        <taxon>Pyroglyphidae</taxon>
        <taxon>Dermatophagoidinae</taxon>
        <taxon>Dermatophagoides</taxon>
    </lineage>
</organism>
<evidence type="ECO:0000256" key="11">
    <source>
        <dbReference type="ARBA" id="ARBA00048044"/>
    </source>
</evidence>
<dbReference type="SMART" id="SM00703">
    <property type="entry name" value="NRF"/>
    <property type="match status" value="1"/>
</dbReference>
<dbReference type="GO" id="GO:0016747">
    <property type="term" value="F:acyltransferase activity, transferring groups other than amino-acyl groups"/>
    <property type="evidence" value="ECO:0007669"/>
    <property type="project" value="InterPro"/>
</dbReference>
<dbReference type="InterPro" id="IPR002656">
    <property type="entry name" value="Acyl_transf_3_dom"/>
</dbReference>
<comment type="subcellular location">
    <subcellularLocation>
        <location evidence="2">Membrane</location>
        <topology evidence="2">Multi-pass membrane protein</topology>
    </subcellularLocation>
</comment>
<feature type="transmembrane region" description="Helical" evidence="12">
    <location>
        <begin position="690"/>
        <end position="718"/>
    </location>
</feature>
<feature type="domain" description="Nose resistant-to-fluoxetine protein N-terminal" evidence="13">
    <location>
        <begin position="418"/>
        <end position="566"/>
    </location>
</feature>
<dbReference type="GO" id="GO:0016653">
    <property type="term" value="F:oxidoreductase activity, acting on NAD(P)H, heme protein as acceptor"/>
    <property type="evidence" value="ECO:0007669"/>
    <property type="project" value="TreeGrafter"/>
</dbReference>
<dbReference type="InterPro" id="IPR023754">
    <property type="entry name" value="HemeA_Synthase_type2"/>
</dbReference>
<reference evidence="14" key="2">
    <citation type="journal article" date="2022" name="Res Sq">
        <title>Comparative Genomics Reveals Insights into the Divergent Evolution of Astigmatic Mites and Household Pest Adaptations.</title>
        <authorList>
            <person name="Xiong Q."/>
            <person name="Wan A.T.-Y."/>
            <person name="Liu X.-Y."/>
            <person name="Fung C.S.-H."/>
            <person name="Xiao X."/>
            <person name="Malainual N."/>
            <person name="Hou J."/>
            <person name="Wang L."/>
            <person name="Wang M."/>
            <person name="Yang K."/>
            <person name="Cui Y."/>
            <person name="Leung E."/>
            <person name="Nong W."/>
            <person name="Shin S.-K."/>
            <person name="Au S."/>
            <person name="Jeong K.Y."/>
            <person name="Chew F.T."/>
            <person name="Hui J."/>
            <person name="Leung T.F."/>
            <person name="Tungtrongchitr A."/>
            <person name="Zhong N."/>
            <person name="Liu Z."/>
            <person name="Tsui S."/>
        </authorList>
    </citation>
    <scope>NUCLEOTIDE SEQUENCE</scope>
    <source>
        <strain evidence="14">Derf</strain>
        <tissue evidence="14">Whole organism</tissue>
    </source>
</reference>
<name>A0A922I9V6_DERFA</name>
<feature type="transmembrane region" description="Helical" evidence="12">
    <location>
        <begin position="77"/>
        <end position="98"/>
    </location>
</feature>
<dbReference type="InterPro" id="IPR006621">
    <property type="entry name" value="Nose-resist-to-fluoxetine_N"/>
</dbReference>
<feature type="transmembrane region" description="Helical" evidence="12">
    <location>
        <begin position="281"/>
        <end position="302"/>
    </location>
</feature>
<evidence type="ECO:0000313" key="15">
    <source>
        <dbReference type="Proteomes" id="UP000790347"/>
    </source>
</evidence>
<feature type="transmembrane region" description="Helical" evidence="12">
    <location>
        <begin position="582"/>
        <end position="602"/>
    </location>
</feature>
<feature type="transmembrane region" description="Helical" evidence="12">
    <location>
        <begin position="648"/>
        <end position="670"/>
    </location>
</feature>
<dbReference type="AlphaFoldDB" id="A0A922I9V6"/>
<feature type="transmembrane region" description="Helical" evidence="12">
    <location>
        <begin position="1010"/>
        <end position="1030"/>
    </location>
</feature>
<dbReference type="Pfam" id="PF01757">
    <property type="entry name" value="Acyl_transf_3"/>
    <property type="match status" value="1"/>
</dbReference>
<feature type="transmembrane region" description="Helical" evidence="12">
    <location>
        <begin position="230"/>
        <end position="250"/>
    </location>
</feature>
<evidence type="ECO:0000256" key="7">
    <source>
        <dbReference type="ARBA" id="ARBA00023004"/>
    </source>
</evidence>
<dbReference type="GO" id="GO:0005743">
    <property type="term" value="C:mitochondrial inner membrane"/>
    <property type="evidence" value="ECO:0007669"/>
    <property type="project" value="TreeGrafter"/>
</dbReference>
<dbReference type="PANTHER" id="PTHR23289">
    <property type="entry name" value="CYTOCHROME C OXIDASE ASSEMBLY PROTEIN COX15"/>
    <property type="match status" value="1"/>
</dbReference>
<evidence type="ECO:0000259" key="13">
    <source>
        <dbReference type="SMART" id="SM00703"/>
    </source>
</evidence>
<dbReference type="Pfam" id="PF20146">
    <property type="entry name" value="NRF"/>
    <property type="match status" value="1"/>
</dbReference>
<evidence type="ECO:0000313" key="14">
    <source>
        <dbReference type="EMBL" id="KAH9526311.1"/>
    </source>
</evidence>
<evidence type="ECO:0000256" key="8">
    <source>
        <dbReference type="ARBA" id="ARBA00023133"/>
    </source>
</evidence>
<feature type="transmembrane region" description="Helical" evidence="12">
    <location>
        <begin position="968"/>
        <end position="989"/>
    </location>
</feature>
<dbReference type="InterPro" id="IPR003780">
    <property type="entry name" value="COX15/CtaA_fam"/>
</dbReference>
<dbReference type="GO" id="GO:0046872">
    <property type="term" value="F:metal ion binding"/>
    <property type="evidence" value="ECO:0007669"/>
    <property type="project" value="UniProtKB-KW"/>
</dbReference>
<feature type="transmembrane region" description="Helical" evidence="12">
    <location>
        <begin position="764"/>
        <end position="781"/>
    </location>
</feature>
<keyword evidence="6" id="KW-0560">Oxidoreductase</keyword>
<keyword evidence="4" id="KW-0479">Metal-binding</keyword>
<keyword evidence="7" id="KW-0408">Iron</keyword>
<comment type="catalytic activity">
    <reaction evidence="11">
        <text>Fe(II)-heme o + 2 A + H2O = Fe(II)-heme a + 2 AH2</text>
        <dbReference type="Rhea" id="RHEA:63388"/>
        <dbReference type="ChEBI" id="CHEBI:13193"/>
        <dbReference type="ChEBI" id="CHEBI:15377"/>
        <dbReference type="ChEBI" id="CHEBI:17499"/>
        <dbReference type="ChEBI" id="CHEBI:60530"/>
        <dbReference type="ChEBI" id="CHEBI:61715"/>
        <dbReference type="EC" id="1.17.99.9"/>
    </reaction>
    <physiologicalReaction direction="left-to-right" evidence="11">
        <dbReference type="Rhea" id="RHEA:63389"/>
    </physiologicalReaction>
</comment>
<dbReference type="EMBL" id="ASGP02000001">
    <property type="protein sequence ID" value="KAH9526311.1"/>
    <property type="molecule type" value="Genomic_DNA"/>
</dbReference>
<feature type="transmembrane region" description="Helical" evidence="12">
    <location>
        <begin position="162"/>
        <end position="180"/>
    </location>
</feature>
<comment type="caution">
    <text evidence="14">The sequence shown here is derived from an EMBL/GenBank/DDBJ whole genome shotgun (WGS) entry which is preliminary data.</text>
</comment>
<dbReference type="GO" id="GO:0006784">
    <property type="term" value="P:heme A biosynthetic process"/>
    <property type="evidence" value="ECO:0007669"/>
    <property type="project" value="InterPro"/>
</dbReference>
<dbReference type="Proteomes" id="UP000790347">
    <property type="component" value="Unassembled WGS sequence"/>
</dbReference>
<feature type="transmembrane region" description="Helical" evidence="12">
    <location>
        <begin position="823"/>
        <end position="845"/>
    </location>
</feature>
<feature type="transmembrane region" description="Helical" evidence="12">
    <location>
        <begin position="1073"/>
        <end position="1093"/>
    </location>
</feature>
<protein>
    <submittedName>
        <fullName evidence="14">Cytochrome c oxidase assembly protein cox15</fullName>
    </submittedName>
</protein>
<comment type="cofactor">
    <cofactor evidence="1">
        <name>heme b</name>
        <dbReference type="ChEBI" id="CHEBI:60344"/>
    </cofactor>
</comment>
<evidence type="ECO:0000256" key="9">
    <source>
        <dbReference type="ARBA" id="ARBA00023136"/>
    </source>
</evidence>
<accession>A0A922I9V6</accession>
<evidence type="ECO:0000256" key="5">
    <source>
        <dbReference type="ARBA" id="ARBA00022989"/>
    </source>
</evidence>
<feature type="transmembrane region" description="Helical" evidence="12">
    <location>
        <begin position="898"/>
        <end position="921"/>
    </location>
</feature>
<comment type="pathway">
    <text evidence="10">Porphyrin-containing compound metabolism; heme A biosynthesis; heme A from heme O: step 1/1.</text>
</comment>